<protein>
    <submittedName>
        <fullName evidence="1">Uncharacterized protein</fullName>
    </submittedName>
</protein>
<sequence>MPNSWCQGQVSAAKVYFSEREEPLERESTLNVRDKPILNMRRFGGKYFSTGCCRMTSLLEDLTLACHKTVLISAVNFDKTKIAKNRNDIAKSKDYGVSEMEFLRDRLRYMIAQDLTACMRLRKLISLEEAKPLFSALPSQPLFFGKAAKVDVFAFLT</sequence>
<organism evidence="1 2">
    <name type="scientific">Mauremys mutica</name>
    <name type="common">yellowpond turtle</name>
    <dbReference type="NCBI Taxonomy" id="74926"/>
    <lineage>
        <taxon>Eukaryota</taxon>
        <taxon>Metazoa</taxon>
        <taxon>Chordata</taxon>
        <taxon>Craniata</taxon>
        <taxon>Vertebrata</taxon>
        <taxon>Euteleostomi</taxon>
        <taxon>Archelosauria</taxon>
        <taxon>Testudinata</taxon>
        <taxon>Testudines</taxon>
        <taxon>Cryptodira</taxon>
        <taxon>Durocryptodira</taxon>
        <taxon>Testudinoidea</taxon>
        <taxon>Geoemydidae</taxon>
        <taxon>Geoemydinae</taxon>
        <taxon>Mauremys</taxon>
    </lineage>
</organism>
<gene>
    <name evidence="1" type="ORF">KIL84_002754</name>
</gene>
<evidence type="ECO:0000313" key="2">
    <source>
        <dbReference type="Proteomes" id="UP000827986"/>
    </source>
</evidence>
<proteinExistence type="predicted"/>
<dbReference type="AlphaFoldDB" id="A0A9D3WSR8"/>
<comment type="caution">
    <text evidence="1">The sequence shown here is derived from an EMBL/GenBank/DDBJ whole genome shotgun (WGS) entry which is preliminary data.</text>
</comment>
<dbReference type="Proteomes" id="UP000827986">
    <property type="component" value="Unassembled WGS sequence"/>
</dbReference>
<accession>A0A9D3WSR8</accession>
<evidence type="ECO:0000313" key="1">
    <source>
        <dbReference type="EMBL" id="KAH1167271.1"/>
    </source>
</evidence>
<keyword evidence="2" id="KW-1185">Reference proteome</keyword>
<name>A0A9D3WSR8_9SAUR</name>
<reference evidence="1" key="1">
    <citation type="submission" date="2021-09" db="EMBL/GenBank/DDBJ databases">
        <title>The genome of Mauremys mutica provides insights into the evolution of semi-aquatic lifestyle.</title>
        <authorList>
            <person name="Gong S."/>
            <person name="Gao Y."/>
        </authorList>
    </citation>
    <scope>NUCLEOTIDE SEQUENCE</scope>
    <source>
        <strain evidence="1">MM-2020</strain>
        <tissue evidence="1">Muscle</tissue>
    </source>
</reference>
<dbReference type="EMBL" id="JAHDVG010000486">
    <property type="protein sequence ID" value="KAH1167271.1"/>
    <property type="molecule type" value="Genomic_DNA"/>
</dbReference>